<keyword evidence="3" id="KW-1185">Reference proteome</keyword>
<protein>
    <submittedName>
        <fullName evidence="2">Uncharacterized protein</fullName>
    </submittedName>
</protein>
<feature type="region of interest" description="Disordered" evidence="1">
    <location>
        <begin position="69"/>
        <end position="88"/>
    </location>
</feature>
<evidence type="ECO:0000256" key="1">
    <source>
        <dbReference type="SAM" id="MobiDB-lite"/>
    </source>
</evidence>
<evidence type="ECO:0000313" key="3">
    <source>
        <dbReference type="Proteomes" id="UP000677913"/>
    </source>
</evidence>
<organism evidence="2 3">
    <name type="scientific">Actinocrinis puniceicyclus</name>
    <dbReference type="NCBI Taxonomy" id="977794"/>
    <lineage>
        <taxon>Bacteria</taxon>
        <taxon>Bacillati</taxon>
        <taxon>Actinomycetota</taxon>
        <taxon>Actinomycetes</taxon>
        <taxon>Catenulisporales</taxon>
        <taxon>Actinospicaceae</taxon>
        <taxon>Actinocrinis</taxon>
    </lineage>
</organism>
<gene>
    <name evidence="2" type="ORF">KGA66_05950</name>
</gene>
<evidence type="ECO:0000313" key="2">
    <source>
        <dbReference type="EMBL" id="MBS2962581.1"/>
    </source>
</evidence>
<name>A0A8J7WHX6_9ACTN</name>
<dbReference type="Proteomes" id="UP000677913">
    <property type="component" value="Unassembled WGS sequence"/>
</dbReference>
<dbReference type="AlphaFoldDB" id="A0A8J7WHX6"/>
<sequence>MSELLRGMPAGGYVLSNGGLISDLITAERARELYDEASARPGSDLDGDLEHGFHFWSQGSDGQRLVRHHVIPWPGDNPGGPAPATPSV</sequence>
<accession>A0A8J7WHX6</accession>
<dbReference type="EMBL" id="JAGSXH010000013">
    <property type="protein sequence ID" value="MBS2962581.1"/>
    <property type="molecule type" value="Genomic_DNA"/>
</dbReference>
<comment type="caution">
    <text evidence="2">The sequence shown here is derived from an EMBL/GenBank/DDBJ whole genome shotgun (WGS) entry which is preliminary data.</text>
</comment>
<proteinExistence type="predicted"/>
<dbReference type="RefSeq" id="WP_211465400.1">
    <property type="nucleotide sequence ID" value="NZ_JAGSXH010000013.1"/>
</dbReference>
<reference evidence="2" key="1">
    <citation type="submission" date="2021-04" db="EMBL/GenBank/DDBJ databases">
        <title>Genome based classification of Actinospica acidithermotolerans sp. nov., an actinobacterium isolated from an Indonesian hot spring.</title>
        <authorList>
            <person name="Kusuma A.B."/>
            <person name="Putra K.E."/>
            <person name="Nafisah S."/>
            <person name="Loh J."/>
            <person name="Nouioui I."/>
            <person name="Goodfellow M."/>
        </authorList>
    </citation>
    <scope>NUCLEOTIDE SEQUENCE</scope>
    <source>
        <strain evidence="2">DSM 45618</strain>
    </source>
</reference>